<feature type="region of interest" description="Disordered" evidence="3">
    <location>
        <begin position="384"/>
        <end position="406"/>
    </location>
</feature>
<dbReference type="OrthoDB" id="19224at2759"/>
<dbReference type="PANTHER" id="PTHR12758">
    <property type="entry name" value="APOPTOSIS INHIBITOR 5-RELATED"/>
    <property type="match status" value="1"/>
</dbReference>
<keyword evidence="2" id="KW-0053">Apoptosis</keyword>
<dbReference type="EMBL" id="OV725079">
    <property type="protein sequence ID" value="CAH1394708.1"/>
    <property type="molecule type" value="Genomic_DNA"/>
</dbReference>
<sequence length="430" mass="49425">MDSDKIEKLYIQYEILAESKDPSQHEEVYRTILASTQGNAKEKKLVCQFIPKFFPHYPQLAKMALEAYFDLCEDNDVAIRKEAIKGLPQLCRELKQYTKRIADILAQLLQATDSGEVSIVRESLITVIKSDPVSALKGIFNQIKNGDDKVREKTIKFLATRVRRLPSSTFSPEVQDVFIAEIKETFQDATSEEIPLLFGMLLWTRLEVLPKFTSITGAKDGSGCAIALLKLLAEVATYSKDLKDIDDLIDEVFTILTEFLPCPSEDEQDVYKRLQFSSVECLLYTMHHMMRSSPYFSDKTDKLKDFRIRLLYFFRASQAYVKTLEDVLKKKKKDEEDRVKVVALKTISNINILIKDFFHNPPSQKSSIVLSWLSTENFPAKRKATSANRAEKTLKGDDGQHTYQPPIGKYSQNLWPNLRLSRFDKWAFKN</sequence>
<name>A0A9P0H286_NEZVI</name>
<dbReference type="InterPro" id="IPR008383">
    <property type="entry name" value="API5"/>
</dbReference>
<comment type="similarity">
    <text evidence="1">Belongs to the API5 family.</text>
</comment>
<protein>
    <recommendedName>
        <fullName evidence="6">Apoptosis inhibitor 5</fullName>
    </recommendedName>
</protein>
<dbReference type="PANTHER" id="PTHR12758:SF19">
    <property type="entry name" value="APOPTOSIS INHIBITOR 5"/>
    <property type="match status" value="1"/>
</dbReference>
<dbReference type="Gene3D" id="1.25.10.10">
    <property type="entry name" value="Leucine-rich Repeat Variant"/>
    <property type="match status" value="1"/>
</dbReference>
<organism evidence="4 5">
    <name type="scientific">Nezara viridula</name>
    <name type="common">Southern green stink bug</name>
    <name type="synonym">Cimex viridulus</name>
    <dbReference type="NCBI Taxonomy" id="85310"/>
    <lineage>
        <taxon>Eukaryota</taxon>
        <taxon>Metazoa</taxon>
        <taxon>Ecdysozoa</taxon>
        <taxon>Arthropoda</taxon>
        <taxon>Hexapoda</taxon>
        <taxon>Insecta</taxon>
        <taxon>Pterygota</taxon>
        <taxon>Neoptera</taxon>
        <taxon>Paraneoptera</taxon>
        <taxon>Hemiptera</taxon>
        <taxon>Heteroptera</taxon>
        <taxon>Panheteroptera</taxon>
        <taxon>Pentatomomorpha</taxon>
        <taxon>Pentatomoidea</taxon>
        <taxon>Pentatomidae</taxon>
        <taxon>Pentatominae</taxon>
        <taxon>Nezara</taxon>
    </lineage>
</organism>
<evidence type="ECO:0000313" key="4">
    <source>
        <dbReference type="EMBL" id="CAH1394708.1"/>
    </source>
</evidence>
<evidence type="ECO:0008006" key="6">
    <source>
        <dbReference type="Google" id="ProtNLM"/>
    </source>
</evidence>
<dbReference type="Pfam" id="PF05918">
    <property type="entry name" value="API5"/>
    <property type="match status" value="2"/>
</dbReference>
<accession>A0A9P0H286</accession>
<reference evidence="4" key="1">
    <citation type="submission" date="2022-01" db="EMBL/GenBank/DDBJ databases">
        <authorList>
            <person name="King R."/>
        </authorList>
    </citation>
    <scope>NUCLEOTIDE SEQUENCE</scope>
</reference>
<dbReference type="Proteomes" id="UP001152798">
    <property type="component" value="Chromosome 3"/>
</dbReference>
<dbReference type="GO" id="GO:0006915">
    <property type="term" value="P:apoptotic process"/>
    <property type="evidence" value="ECO:0007669"/>
    <property type="project" value="UniProtKB-KW"/>
</dbReference>
<dbReference type="InterPro" id="IPR016024">
    <property type="entry name" value="ARM-type_fold"/>
</dbReference>
<feature type="compositionally biased region" description="Basic and acidic residues" evidence="3">
    <location>
        <begin position="389"/>
        <end position="400"/>
    </location>
</feature>
<evidence type="ECO:0000256" key="3">
    <source>
        <dbReference type="SAM" id="MobiDB-lite"/>
    </source>
</evidence>
<dbReference type="GO" id="GO:0005634">
    <property type="term" value="C:nucleus"/>
    <property type="evidence" value="ECO:0007669"/>
    <property type="project" value="TreeGrafter"/>
</dbReference>
<proteinExistence type="inferred from homology"/>
<keyword evidence="5" id="KW-1185">Reference proteome</keyword>
<dbReference type="GO" id="GO:0043066">
    <property type="term" value="P:negative regulation of apoptotic process"/>
    <property type="evidence" value="ECO:0007669"/>
    <property type="project" value="TreeGrafter"/>
</dbReference>
<dbReference type="GO" id="GO:0003723">
    <property type="term" value="F:RNA binding"/>
    <property type="evidence" value="ECO:0007669"/>
    <property type="project" value="TreeGrafter"/>
</dbReference>
<evidence type="ECO:0000256" key="2">
    <source>
        <dbReference type="ARBA" id="ARBA00022703"/>
    </source>
</evidence>
<dbReference type="SUPFAM" id="SSF48371">
    <property type="entry name" value="ARM repeat"/>
    <property type="match status" value="1"/>
</dbReference>
<dbReference type="AlphaFoldDB" id="A0A9P0H286"/>
<gene>
    <name evidence="4" type="ORF">NEZAVI_LOCUS5147</name>
</gene>
<evidence type="ECO:0000256" key="1">
    <source>
        <dbReference type="ARBA" id="ARBA00009515"/>
    </source>
</evidence>
<evidence type="ECO:0000313" key="5">
    <source>
        <dbReference type="Proteomes" id="UP001152798"/>
    </source>
</evidence>
<dbReference type="InterPro" id="IPR011989">
    <property type="entry name" value="ARM-like"/>
</dbReference>